<dbReference type="SUPFAM" id="SSF56954">
    <property type="entry name" value="Outer membrane efflux proteins (OEP)"/>
    <property type="match status" value="1"/>
</dbReference>
<comment type="similarity">
    <text evidence="1">Belongs to the outer membrane factor (OMF) (TC 1.B.17) family.</text>
</comment>
<dbReference type="PANTHER" id="PTHR30203">
    <property type="entry name" value="OUTER MEMBRANE CATION EFFLUX PROTEIN"/>
    <property type="match status" value="1"/>
</dbReference>
<name>A0ABM9NER1_9GAMM</name>
<dbReference type="InterPro" id="IPR003423">
    <property type="entry name" value="OMP_efflux"/>
</dbReference>
<dbReference type="Gene3D" id="1.20.1600.10">
    <property type="entry name" value="Outer membrane efflux proteins (OEP)"/>
    <property type="match status" value="1"/>
</dbReference>
<reference evidence="2 3" key="1">
    <citation type="submission" date="2024-04" db="EMBL/GenBank/DDBJ databases">
        <authorList>
            <person name="Cremers G."/>
        </authorList>
    </citation>
    <scope>NUCLEOTIDE SEQUENCE [LARGE SCALE GENOMIC DNA]</scope>
    <source>
        <strain evidence="2">MeCH1-AG</strain>
    </source>
</reference>
<organism evidence="2 3">
    <name type="scientific">Candidatus Methylocalor cossyra</name>
    <dbReference type="NCBI Taxonomy" id="3108543"/>
    <lineage>
        <taxon>Bacteria</taxon>
        <taxon>Pseudomonadati</taxon>
        <taxon>Pseudomonadota</taxon>
        <taxon>Gammaproteobacteria</taxon>
        <taxon>Methylococcales</taxon>
        <taxon>Methylococcaceae</taxon>
        <taxon>Candidatus Methylocalor</taxon>
    </lineage>
</organism>
<evidence type="ECO:0000313" key="3">
    <source>
        <dbReference type="Proteomes" id="UP001497493"/>
    </source>
</evidence>
<dbReference type="EMBL" id="OZ026884">
    <property type="protein sequence ID" value="CAL1238919.1"/>
    <property type="molecule type" value="Genomic_DNA"/>
</dbReference>
<protein>
    <submittedName>
        <fullName evidence="2">Heavy metal RND efflux outer membrane protein, CzcC family</fullName>
    </submittedName>
</protein>
<evidence type="ECO:0000313" key="2">
    <source>
        <dbReference type="EMBL" id="CAL1238919.1"/>
    </source>
</evidence>
<dbReference type="PANTHER" id="PTHR30203:SF24">
    <property type="entry name" value="BLR4935 PROTEIN"/>
    <property type="match status" value="1"/>
</dbReference>
<accession>A0ABM9NER1</accession>
<dbReference type="RefSeq" id="WP_348758526.1">
    <property type="nucleotide sequence ID" value="NZ_OZ026884.1"/>
</dbReference>
<dbReference type="InterPro" id="IPR010131">
    <property type="entry name" value="MdtP/NodT-like"/>
</dbReference>
<sequence>MKRYLTLLVLVALWLGNLTALLAGDIPLSEDQVLALFYERNLDLIAAHYQIDRAEALEWLAAAIPNPQLTLGWNELNGAWNFNPRLGHPGVGFNVAVSQLLETAGKRGLRMESSRLGRAAVEADFKDALRTLSNAVRHAYYRLLLAQKTLEVARDNHRRYQDLVAANRLRLKAGDIAESDLLRVEVESYKAQAELDRAAAELKQARADLARLLAWPEQSLNLVATETWPTEASGYLTEQESALVEKAYAARPDLKSALLRTDQAEKDLELARRLSVPDVTLSAGYVKDPGNVVLDSGTLSISVPLPIFYRYKGEIGQAVANLNQARLQVEQIKQAIRGEVVTAYAALQSAAAIAARFETEVTRRLEKVRQAAEFAYAKGAASLLELLDAERSYKTMMLDYYAALTERTLAYADLLKALGEEPRK</sequence>
<evidence type="ECO:0000256" key="1">
    <source>
        <dbReference type="ARBA" id="ARBA00007613"/>
    </source>
</evidence>
<keyword evidence="3" id="KW-1185">Reference proteome</keyword>
<dbReference type="Pfam" id="PF02321">
    <property type="entry name" value="OEP"/>
    <property type="match status" value="2"/>
</dbReference>
<gene>
    <name evidence="2" type="ORF">MECH1_V1_0138</name>
</gene>
<proteinExistence type="inferred from homology"/>
<dbReference type="Proteomes" id="UP001497493">
    <property type="component" value="Chromosome"/>
</dbReference>